<dbReference type="HOGENOM" id="CLU_119039_0_0_9"/>
<reference evidence="2 4" key="1">
    <citation type="submission" date="2014-04" db="EMBL/GenBank/DDBJ databases">
        <authorList>
            <person name="Bishop-Lilly K.A."/>
            <person name="Broomall S.M."/>
            <person name="Chain P.S."/>
            <person name="Chertkov O."/>
            <person name="Coyne S.R."/>
            <person name="Daligault H.E."/>
            <person name="Davenport K.W."/>
            <person name="Erkkila T."/>
            <person name="Frey K.G."/>
            <person name="Gibbons H.S."/>
            <person name="Gu W."/>
            <person name="Jaissle J."/>
            <person name="Johnson S.L."/>
            <person name="Koroleva G.I."/>
            <person name="Ladner J.T."/>
            <person name="Lo C.-C."/>
            <person name="Minogue T.D."/>
            <person name="Munk C."/>
            <person name="Palacios G.F."/>
            <person name="Redden C.L."/>
            <person name="Rosenzweig C.N."/>
            <person name="Scholz M.B."/>
            <person name="Teshima H."/>
            <person name="Xu Y."/>
        </authorList>
    </citation>
    <scope>NUCLEOTIDE SEQUENCE [LARGE SCALE GENOMIC DNA]</scope>
    <source>
        <strain evidence="2 4">8244</strain>
    </source>
</reference>
<evidence type="ECO:0000313" key="3">
    <source>
        <dbReference type="EMBL" id="MUG21185.1"/>
    </source>
</evidence>
<evidence type="ECO:0000313" key="2">
    <source>
        <dbReference type="EMBL" id="KFM94378.1"/>
    </source>
</evidence>
<feature type="compositionally biased region" description="Low complexity" evidence="1">
    <location>
        <begin position="48"/>
        <end position="66"/>
    </location>
</feature>
<evidence type="ECO:0000313" key="4">
    <source>
        <dbReference type="Proteomes" id="UP000029278"/>
    </source>
</evidence>
<dbReference type="EMBL" id="JMQA01000047">
    <property type="protein sequence ID" value="KFM94378.1"/>
    <property type="molecule type" value="Genomic_DNA"/>
</dbReference>
<name>A0A090Y6J1_PAEMA</name>
<protein>
    <submittedName>
        <fullName evidence="2">Uncharacterized protein</fullName>
    </submittedName>
</protein>
<proteinExistence type="predicted"/>
<evidence type="ECO:0000256" key="1">
    <source>
        <dbReference type="SAM" id="MobiDB-lite"/>
    </source>
</evidence>
<accession>A0A090Y6J1</accession>
<feature type="region of interest" description="Disordered" evidence="1">
    <location>
        <begin position="154"/>
        <end position="198"/>
    </location>
</feature>
<evidence type="ECO:0000313" key="5">
    <source>
        <dbReference type="Proteomes" id="UP000442469"/>
    </source>
</evidence>
<dbReference type="Proteomes" id="UP000029278">
    <property type="component" value="Unassembled WGS sequence"/>
</dbReference>
<dbReference type="EMBL" id="WNZZ01000001">
    <property type="protein sequence ID" value="MUG21185.1"/>
    <property type="molecule type" value="Genomic_DNA"/>
</dbReference>
<keyword evidence="4" id="KW-1185">Reference proteome</keyword>
<organism evidence="2 4">
    <name type="scientific">Paenibacillus macerans</name>
    <name type="common">Bacillus macerans</name>
    <dbReference type="NCBI Taxonomy" id="44252"/>
    <lineage>
        <taxon>Bacteria</taxon>
        <taxon>Bacillati</taxon>
        <taxon>Bacillota</taxon>
        <taxon>Bacilli</taxon>
        <taxon>Bacillales</taxon>
        <taxon>Paenibacillaceae</taxon>
        <taxon>Paenibacillus</taxon>
    </lineage>
</organism>
<gene>
    <name evidence="2" type="ORF">DJ90_1445</name>
    <name evidence="3" type="ORF">GNQ08_01895</name>
</gene>
<dbReference type="Proteomes" id="UP000442469">
    <property type="component" value="Unassembled WGS sequence"/>
</dbReference>
<dbReference type="PATRIC" id="fig|44252.3.peg.5726"/>
<reference evidence="3 5" key="2">
    <citation type="submission" date="2019-11" db="EMBL/GenBank/DDBJ databases">
        <title>Draft genome sequences of five Paenibacillus species of dairy origin.</title>
        <authorList>
            <person name="Olajide A.M."/>
            <person name="Chen S."/>
            <person name="Lapointe G."/>
        </authorList>
    </citation>
    <scope>NUCLEOTIDE SEQUENCE [LARGE SCALE GENOMIC DNA]</scope>
    <source>
        <strain evidence="3 5">3CT49</strain>
    </source>
</reference>
<feature type="region of interest" description="Disordered" evidence="1">
    <location>
        <begin position="46"/>
        <end position="84"/>
    </location>
</feature>
<dbReference type="OrthoDB" id="2663902at2"/>
<dbReference type="AlphaFoldDB" id="A0A090Y6J1"/>
<comment type="caution">
    <text evidence="2">The sequence shown here is derived from an EMBL/GenBank/DDBJ whole genome shotgun (WGS) entry which is preliminary data.</text>
</comment>
<sequence>MSHQDSKLTIILEKGKQRLIAQTPLLGVHRIVFVVNRQFTNAPNTTQIASGAGRSSAAGSNAAINSPHTRQQQSVGAGGKAKNKELKGEPVSWFHPGYASFGKHAKGRKGRHGKEVVIVINDQIAKLPRGQRTSAATQVASGAGAYSTGGTNSAIGSAGTRQQHAVGGGTGSKAINERIRRGKNGKLGESPKSRLKKR</sequence>